<keyword evidence="3" id="KW-1185">Reference proteome</keyword>
<dbReference type="AlphaFoldDB" id="A0A9K3PUC4"/>
<dbReference type="EMBL" id="JAGRRH010000038">
    <property type="protein sequence ID" value="KAG7339257.1"/>
    <property type="molecule type" value="Genomic_DNA"/>
</dbReference>
<proteinExistence type="predicted"/>
<evidence type="ECO:0000313" key="2">
    <source>
        <dbReference type="EMBL" id="KAG7357449.1"/>
    </source>
</evidence>
<name>A0A9K3PUC4_9STRA</name>
<accession>A0A9K3PUC4</accession>
<reference evidence="2" key="2">
    <citation type="submission" date="2021-04" db="EMBL/GenBank/DDBJ databases">
        <authorList>
            <person name="Podell S."/>
        </authorList>
    </citation>
    <scope>NUCLEOTIDE SEQUENCE</scope>
    <source>
        <strain evidence="2">Hildebrandi</strain>
    </source>
</reference>
<evidence type="ECO:0000313" key="1">
    <source>
        <dbReference type="EMBL" id="KAG7339257.1"/>
    </source>
</evidence>
<reference evidence="2" key="1">
    <citation type="journal article" date="2021" name="Sci. Rep.">
        <title>Diploid genomic architecture of Nitzschia inconspicua, an elite biomass production diatom.</title>
        <authorList>
            <person name="Oliver A."/>
            <person name="Podell S."/>
            <person name="Pinowska A."/>
            <person name="Traller J.C."/>
            <person name="Smith S.R."/>
            <person name="McClure R."/>
            <person name="Beliaev A."/>
            <person name="Bohutskyi P."/>
            <person name="Hill E.A."/>
            <person name="Rabines A."/>
            <person name="Zheng H."/>
            <person name="Allen L.Z."/>
            <person name="Kuo A."/>
            <person name="Grigoriev I.V."/>
            <person name="Allen A.E."/>
            <person name="Hazlebeck D."/>
            <person name="Allen E.E."/>
        </authorList>
    </citation>
    <scope>NUCLEOTIDE SEQUENCE</scope>
    <source>
        <strain evidence="2">Hildebrandi</strain>
    </source>
</reference>
<dbReference type="EMBL" id="JAGRRH010000015">
    <property type="protein sequence ID" value="KAG7357449.1"/>
    <property type="molecule type" value="Genomic_DNA"/>
</dbReference>
<gene>
    <name evidence="2" type="ORF">IV203_002137</name>
    <name evidence="1" type="ORF">IV203_002463</name>
</gene>
<protein>
    <submittedName>
        <fullName evidence="2">Uncharacterized protein</fullName>
    </submittedName>
</protein>
<evidence type="ECO:0000313" key="3">
    <source>
        <dbReference type="Proteomes" id="UP000693970"/>
    </source>
</evidence>
<comment type="caution">
    <text evidence="2">The sequence shown here is derived from an EMBL/GenBank/DDBJ whole genome shotgun (WGS) entry which is preliminary data.</text>
</comment>
<sequence length="500" mass="56069">MASYKRPSLVDGSQGVTHMVPPGDVVLCDGEEDMGLTVHDIQGRLQWSFKFFENLHMDLSIAQQEHRNDAIERLGRSLFEEHFHVSQGGNNPSFHEPKTRQDPAWSPIVEIKYVQVNTESGKEPSTTDALIVIHRLSYQEKEEIVMARFLLPVRRGLYEVIAIAGDGGSDWCVPPSTSPEETATIHSDPVFTSPSPPSTYLSSVTSVTNNIIINNNNNNVKTAIENNSPSGISSTKSKSPHRTLDMDGHEYDDQFPNHCLSRVRRAMHWLTHKSDMVVTELPLPTPPVGAERELSHLRCRMVPPPRFLYCPNPYNPESNKYRFCRATLGGTDGVEMMVISAWYTERDIGKGVKPLRKVALHASRVIHASQQMFHIRINVEEISLPMVTTTSACKAVKNCRRWMLPAIGKPFNNQEAVITIVDCTDAQGRRKQNTIGFVREASTGQVYLMYFADTISMDHGTVVKEISETLATIRVPRKMSSGVRRKFAWHAAPIPLLESS</sequence>
<organism evidence="2 3">
    <name type="scientific">Nitzschia inconspicua</name>
    <dbReference type="NCBI Taxonomy" id="303405"/>
    <lineage>
        <taxon>Eukaryota</taxon>
        <taxon>Sar</taxon>
        <taxon>Stramenopiles</taxon>
        <taxon>Ochrophyta</taxon>
        <taxon>Bacillariophyta</taxon>
        <taxon>Bacillariophyceae</taxon>
        <taxon>Bacillariophycidae</taxon>
        <taxon>Bacillariales</taxon>
        <taxon>Bacillariaceae</taxon>
        <taxon>Nitzschia</taxon>
    </lineage>
</organism>
<dbReference type="Proteomes" id="UP000693970">
    <property type="component" value="Unassembled WGS sequence"/>
</dbReference>